<keyword evidence="3 6" id="KW-0812">Transmembrane</keyword>
<dbReference type="PROSITE" id="PS50850">
    <property type="entry name" value="MFS"/>
    <property type="match status" value="1"/>
</dbReference>
<feature type="transmembrane region" description="Helical" evidence="6">
    <location>
        <begin position="277"/>
        <end position="295"/>
    </location>
</feature>
<feature type="transmembrane region" description="Helical" evidence="6">
    <location>
        <begin position="44"/>
        <end position="66"/>
    </location>
</feature>
<organism evidence="8 9">
    <name type="scientific">Xylanibacter ruminicola</name>
    <name type="common">Prevotella ruminicola</name>
    <dbReference type="NCBI Taxonomy" id="839"/>
    <lineage>
        <taxon>Bacteria</taxon>
        <taxon>Pseudomonadati</taxon>
        <taxon>Bacteroidota</taxon>
        <taxon>Bacteroidia</taxon>
        <taxon>Bacteroidales</taxon>
        <taxon>Prevotellaceae</taxon>
        <taxon>Xylanibacter</taxon>
    </lineage>
</organism>
<evidence type="ECO:0000256" key="5">
    <source>
        <dbReference type="ARBA" id="ARBA00023136"/>
    </source>
</evidence>
<dbReference type="Proteomes" id="UP000184130">
    <property type="component" value="Unassembled WGS sequence"/>
</dbReference>
<dbReference type="GO" id="GO:0005886">
    <property type="term" value="C:plasma membrane"/>
    <property type="evidence" value="ECO:0007669"/>
    <property type="project" value="UniProtKB-SubCell"/>
</dbReference>
<protein>
    <submittedName>
        <fullName evidence="8">Fucose permease</fullName>
    </submittedName>
</protein>
<gene>
    <name evidence="8" type="ORF">SAMN05216463_12216</name>
</gene>
<evidence type="ECO:0000256" key="1">
    <source>
        <dbReference type="ARBA" id="ARBA00004429"/>
    </source>
</evidence>
<feature type="transmembrane region" description="Helical" evidence="6">
    <location>
        <begin position="359"/>
        <end position="380"/>
    </location>
</feature>
<feature type="transmembrane region" description="Helical" evidence="6">
    <location>
        <begin position="7"/>
        <end position="32"/>
    </location>
</feature>
<feature type="transmembrane region" description="Helical" evidence="6">
    <location>
        <begin position="206"/>
        <end position="225"/>
    </location>
</feature>
<dbReference type="EMBL" id="FRBD01000022">
    <property type="protein sequence ID" value="SHL09227.1"/>
    <property type="molecule type" value="Genomic_DNA"/>
</dbReference>
<evidence type="ECO:0000256" key="4">
    <source>
        <dbReference type="ARBA" id="ARBA00022989"/>
    </source>
</evidence>
<evidence type="ECO:0000259" key="7">
    <source>
        <dbReference type="PROSITE" id="PS50850"/>
    </source>
</evidence>
<evidence type="ECO:0000313" key="8">
    <source>
        <dbReference type="EMBL" id="SHL09227.1"/>
    </source>
</evidence>
<keyword evidence="5 6" id="KW-0472">Membrane</keyword>
<dbReference type="InterPro" id="IPR020846">
    <property type="entry name" value="MFS_dom"/>
</dbReference>
<feature type="transmembrane region" description="Helical" evidence="6">
    <location>
        <begin position="165"/>
        <end position="185"/>
    </location>
</feature>
<keyword evidence="4 6" id="KW-1133">Transmembrane helix</keyword>
<accession>A0A1M6XTB9</accession>
<evidence type="ECO:0000256" key="2">
    <source>
        <dbReference type="ARBA" id="ARBA00022475"/>
    </source>
</evidence>
<dbReference type="GO" id="GO:0022857">
    <property type="term" value="F:transmembrane transporter activity"/>
    <property type="evidence" value="ECO:0007669"/>
    <property type="project" value="InterPro"/>
</dbReference>
<feature type="transmembrane region" description="Helical" evidence="6">
    <location>
        <begin position="73"/>
        <end position="90"/>
    </location>
</feature>
<keyword evidence="2" id="KW-1003">Cell membrane</keyword>
<feature type="transmembrane region" description="Helical" evidence="6">
    <location>
        <begin position="96"/>
        <end position="119"/>
    </location>
</feature>
<feature type="transmembrane region" description="Helical" evidence="6">
    <location>
        <begin position="131"/>
        <end position="153"/>
    </location>
</feature>
<feature type="transmembrane region" description="Helical" evidence="6">
    <location>
        <begin position="334"/>
        <end position="353"/>
    </location>
</feature>
<dbReference type="Gene3D" id="1.20.1250.20">
    <property type="entry name" value="MFS general substrate transporter like domains"/>
    <property type="match status" value="2"/>
</dbReference>
<dbReference type="SUPFAM" id="SSF103473">
    <property type="entry name" value="MFS general substrate transporter"/>
    <property type="match status" value="1"/>
</dbReference>
<dbReference type="RefSeq" id="WP_073210523.1">
    <property type="nucleotide sequence ID" value="NZ_FRBD01000022.1"/>
</dbReference>
<feature type="domain" description="Major facilitator superfamily (MFS) profile" evidence="7">
    <location>
        <begin position="4"/>
        <end position="387"/>
    </location>
</feature>
<proteinExistence type="predicted"/>
<evidence type="ECO:0000256" key="6">
    <source>
        <dbReference type="SAM" id="Phobius"/>
    </source>
</evidence>
<reference evidence="8 9" key="1">
    <citation type="submission" date="2016-11" db="EMBL/GenBank/DDBJ databases">
        <authorList>
            <person name="Jaros S."/>
            <person name="Januszkiewicz K."/>
            <person name="Wedrychowicz H."/>
        </authorList>
    </citation>
    <scope>NUCLEOTIDE SEQUENCE [LARGE SCALE GENOMIC DNA]</scope>
    <source>
        <strain evidence="8 9">KHT3</strain>
    </source>
</reference>
<dbReference type="InterPro" id="IPR011701">
    <property type="entry name" value="MFS"/>
</dbReference>
<name>A0A1M6XTB9_XYLRU</name>
<dbReference type="Pfam" id="PF07690">
    <property type="entry name" value="MFS_1"/>
    <property type="match status" value="1"/>
</dbReference>
<evidence type="ECO:0000313" key="9">
    <source>
        <dbReference type="Proteomes" id="UP000184130"/>
    </source>
</evidence>
<dbReference type="OrthoDB" id="3225787at2"/>
<dbReference type="PANTHER" id="PTHR43702:SF3">
    <property type="entry name" value="PROTEIN TSGA"/>
    <property type="match status" value="1"/>
</dbReference>
<evidence type="ECO:0000256" key="3">
    <source>
        <dbReference type="ARBA" id="ARBA00022692"/>
    </source>
</evidence>
<dbReference type="InterPro" id="IPR036259">
    <property type="entry name" value="MFS_trans_sf"/>
</dbReference>
<feature type="transmembrane region" description="Helical" evidence="6">
    <location>
        <begin position="248"/>
        <end position="270"/>
    </location>
</feature>
<comment type="subcellular location">
    <subcellularLocation>
        <location evidence="1">Cell inner membrane</location>
        <topology evidence="1">Multi-pass membrane protein</topology>
    </subcellularLocation>
</comment>
<feature type="transmembrane region" description="Helical" evidence="6">
    <location>
        <begin position="301"/>
        <end position="322"/>
    </location>
</feature>
<sequence length="388" mass="42211">MSKVNKLALIPVMLCFFCMGFVDLVGIASNYVKEDLALNDSTANIFPSLVFFWFLIFSVPTGMLMNKIGRKKTVLLSLLVTVLSLMMPMFGNNFTIMLISFSLLGIGNALMQTSLNPLVSTVMGGGNLASTLTFGQFIKAIASFLAPYLAMWGATQVIPSFGYDWRILFTIYMFVGFLATALLAVTPIDEPKIEGKPSTFAECFKLLGTPIVLLSFFGIMCHVGIDVGTNTTAPKILMERLGMTLNDAAFATSLYFIFRTIGCLTGSFFLRVLPTRTFFIISVVMMALSMCGLFVGTEKWMLYTAIALVGYGNSNIFSICFAKALTSMPEKQNEVSGLMIMGLFGGTIFPLLMGFASDAIGQAGAVIVMAIGVIYLFTYIKQLNSVKA</sequence>
<dbReference type="InterPro" id="IPR050375">
    <property type="entry name" value="MFS_TsgA-like"/>
</dbReference>
<dbReference type="AlphaFoldDB" id="A0A1M6XTB9"/>
<dbReference type="PANTHER" id="PTHR43702">
    <property type="entry name" value="L-FUCOSE-PROTON SYMPORTER"/>
    <property type="match status" value="1"/>
</dbReference>